<gene>
    <name evidence="1" type="ORF">CGGC5_v012669</name>
</gene>
<dbReference type="EMBL" id="ANPB02000007">
    <property type="protein sequence ID" value="KAF4479586.1"/>
    <property type="molecule type" value="Genomic_DNA"/>
</dbReference>
<evidence type="ECO:0000313" key="1">
    <source>
        <dbReference type="EMBL" id="KAF4479586.1"/>
    </source>
</evidence>
<keyword evidence="2" id="KW-1185">Reference proteome</keyword>
<name>A0A7J6IRM1_COLFN</name>
<sequence>MWQPPPMPVPASAPWGLAISEGDFEKLKTGLEPLDQEDKWRYKATSDEGNDTVTIHIIRVGMGHELYSIVIKTDNSGNGSKINTIETIDWSQDQGGNPISEALAKKHVVVLSRCNLECDFEAAPDYDSEDFFDELAANIVHNINGINVVPFGVAKIAWDMDHQDVPGGPQYSSRFPERLQGYVFTFSYF</sequence>
<accession>A0A7J6IRM1</accession>
<dbReference type="RefSeq" id="XP_031890145.2">
    <property type="nucleotide sequence ID" value="XM_032030200.2"/>
</dbReference>
<comment type="caution">
    <text evidence="1">The sequence shown here is derived from an EMBL/GenBank/DDBJ whole genome shotgun (WGS) entry which is preliminary data.</text>
</comment>
<reference evidence="1 2" key="2">
    <citation type="submission" date="2020-04" db="EMBL/GenBank/DDBJ databases">
        <title>Genome sequencing and assembly of multiple isolates from the Colletotrichum gloeosporioides species complex.</title>
        <authorList>
            <person name="Gan P."/>
            <person name="Shirasu K."/>
        </authorList>
    </citation>
    <scope>NUCLEOTIDE SEQUENCE [LARGE SCALE GENOMIC DNA]</scope>
    <source>
        <strain evidence="1 2">Nara gc5</strain>
    </source>
</reference>
<organism evidence="1 2">
    <name type="scientific">Colletotrichum fructicola (strain Nara gc5)</name>
    <name type="common">Anthracnose fungus</name>
    <name type="synonym">Colletotrichum gloeosporioides (strain Nara gc5)</name>
    <dbReference type="NCBI Taxonomy" id="1213859"/>
    <lineage>
        <taxon>Eukaryota</taxon>
        <taxon>Fungi</taxon>
        <taxon>Dikarya</taxon>
        <taxon>Ascomycota</taxon>
        <taxon>Pezizomycotina</taxon>
        <taxon>Sordariomycetes</taxon>
        <taxon>Hypocreomycetidae</taxon>
        <taxon>Glomerellales</taxon>
        <taxon>Glomerellaceae</taxon>
        <taxon>Colletotrichum</taxon>
        <taxon>Colletotrichum gloeosporioides species complex</taxon>
    </lineage>
</organism>
<proteinExistence type="predicted"/>
<evidence type="ECO:0000313" key="2">
    <source>
        <dbReference type="Proteomes" id="UP000011096"/>
    </source>
</evidence>
<dbReference type="OrthoDB" id="4521980at2759"/>
<dbReference type="Proteomes" id="UP000011096">
    <property type="component" value="Unassembled WGS sequence"/>
</dbReference>
<reference evidence="1 2" key="1">
    <citation type="submission" date="2012-08" db="EMBL/GenBank/DDBJ databases">
        <authorList>
            <person name="Gan P.H.P."/>
            <person name="Ikeda K."/>
            <person name="Irieda H."/>
            <person name="Narusaka M."/>
            <person name="O'Connell R.J."/>
            <person name="Narusaka Y."/>
            <person name="Takano Y."/>
            <person name="Kubo Y."/>
            <person name="Shirasu K."/>
        </authorList>
    </citation>
    <scope>NUCLEOTIDE SEQUENCE [LARGE SCALE GENOMIC DNA]</scope>
    <source>
        <strain evidence="1 2">Nara gc5</strain>
    </source>
</reference>
<dbReference type="AlphaFoldDB" id="A0A7J6IRM1"/>
<protein>
    <submittedName>
        <fullName evidence="1">Uncharacterized protein</fullName>
    </submittedName>
</protein>
<dbReference type="InParanoid" id="A0A7J6IRM1"/>
<dbReference type="GeneID" id="43614273"/>